<dbReference type="RefSeq" id="XP_015175488.1">
    <property type="nucleotide sequence ID" value="XM_015320002.1"/>
</dbReference>
<keyword evidence="3" id="KW-0547">Nucleotide-binding</keyword>
<evidence type="ECO:0000256" key="6">
    <source>
        <dbReference type="ARBA" id="ARBA00036164"/>
    </source>
</evidence>
<dbReference type="PANTHER" id="PTHR12400:SF51">
    <property type="entry name" value="INOSITOL POLYPHOSPHATE MULTIKINASE"/>
    <property type="match status" value="1"/>
</dbReference>
<keyword evidence="2 8" id="KW-0808">Transferase</keyword>
<dbReference type="PANTHER" id="PTHR12400">
    <property type="entry name" value="INOSITOL POLYPHOSPHATE KINASE"/>
    <property type="match status" value="1"/>
</dbReference>
<gene>
    <name evidence="11" type="primary">LOC107065903</name>
</gene>
<evidence type="ECO:0000256" key="8">
    <source>
        <dbReference type="RuleBase" id="RU363090"/>
    </source>
</evidence>
<organism evidence="10 11">
    <name type="scientific">Polistes dominula</name>
    <name type="common">European paper wasp</name>
    <name type="synonym">Vespa dominula</name>
    <dbReference type="NCBI Taxonomy" id="743375"/>
    <lineage>
        <taxon>Eukaryota</taxon>
        <taxon>Metazoa</taxon>
        <taxon>Ecdysozoa</taxon>
        <taxon>Arthropoda</taxon>
        <taxon>Hexapoda</taxon>
        <taxon>Insecta</taxon>
        <taxon>Pterygota</taxon>
        <taxon>Neoptera</taxon>
        <taxon>Endopterygota</taxon>
        <taxon>Hymenoptera</taxon>
        <taxon>Apocrita</taxon>
        <taxon>Aculeata</taxon>
        <taxon>Vespoidea</taxon>
        <taxon>Vespidae</taxon>
        <taxon>Polistinae</taxon>
        <taxon>Polistini</taxon>
        <taxon>Polistes</taxon>
    </lineage>
</organism>
<dbReference type="InterPro" id="IPR005522">
    <property type="entry name" value="IPK"/>
</dbReference>
<evidence type="ECO:0000313" key="11">
    <source>
        <dbReference type="RefSeq" id="XP_015175488.1"/>
    </source>
</evidence>
<proteinExistence type="inferred from homology"/>
<evidence type="ECO:0000256" key="1">
    <source>
        <dbReference type="ARBA" id="ARBA00007374"/>
    </source>
</evidence>
<dbReference type="Gene3D" id="3.30.470.160">
    <property type="entry name" value="Inositol polyphosphate kinase"/>
    <property type="match status" value="1"/>
</dbReference>
<comment type="similarity">
    <text evidence="1 8">Belongs to the inositol phosphokinase (IPK) family.</text>
</comment>
<dbReference type="SUPFAM" id="SSF56104">
    <property type="entry name" value="SAICAR synthase-like"/>
    <property type="match status" value="1"/>
</dbReference>
<evidence type="ECO:0000256" key="4">
    <source>
        <dbReference type="ARBA" id="ARBA00022777"/>
    </source>
</evidence>
<sequence>MLTSSRTRVNYGRSVRRNISAMTSLNSCPDKSSCHPSDDSSRDAELDVNKLENNLPEELCLLKSQVAGHYFDNEKNSIGIEIMFPGMLRTPSGRVLKPIIKPHLGEREINFYENLKSSQDKSSLELSNHVPEYFGTTEIFYSGKKIKFLILQDITDGMDEPCVMDIKIGKRTWDPLASKEKRASEEKKYAQLKEAYGFCITGFQVYCLSSGELKKFDKNYGKTLTPEGVVEALKIFLNVTPQRPQAYRLLIVKLLAFLWKILSIFRKQTNFRFYSSSLLIAYDARRLRYCLHLEKRDTKNLSRHCQRAQSFSSMLSTTMDKEKNLDKGQSCSSKETSAPPSPTQSVLCLRRKVLEKTRSLKRSVSLQFGSKECLSSFEKDSTTTTTTTKENKTLLSPFLKRSDSYDPDFRVDKLCRTHSQVHNFDLELADMKEDYLAILSGLNSTSEDKNNWVRVNMIDFTHVFPAPNETAGLDFNYLKGIENLIKIFETFLE</sequence>
<dbReference type="InterPro" id="IPR038286">
    <property type="entry name" value="IPK_sf"/>
</dbReference>
<dbReference type="Proteomes" id="UP000694924">
    <property type="component" value="Unplaced"/>
</dbReference>
<reference evidence="11" key="1">
    <citation type="submission" date="2025-08" db="UniProtKB">
        <authorList>
            <consortium name="RefSeq"/>
        </authorList>
    </citation>
    <scope>IDENTIFICATION</scope>
    <source>
        <tissue evidence="11">Whole body</tissue>
    </source>
</reference>
<feature type="compositionally biased region" description="Basic and acidic residues" evidence="9">
    <location>
        <begin position="32"/>
        <end position="45"/>
    </location>
</feature>
<keyword evidence="5" id="KW-0067">ATP-binding</keyword>
<dbReference type="EC" id="2.7.-.-" evidence="8"/>
<protein>
    <recommendedName>
        <fullName evidence="8">Kinase</fullName>
        <ecNumber evidence="8">2.7.-.-</ecNumber>
    </recommendedName>
</protein>
<accession>A0ABM1I5K1</accession>
<feature type="region of interest" description="Disordered" evidence="9">
    <location>
        <begin position="26"/>
        <end position="45"/>
    </location>
</feature>
<dbReference type="Pfam" id="PF03770">
    <property type="entry name" value="IPK"/>
    <property type="match status" value="1"/>
</dbReference>
<comment type="catalytic activity">
    <reaction evidence="7">
        <text>1D-myo-inositol 1,3,4,6-tetrakisphosphate + ATP = 1D-myo-inositol 1,3,4,5,6-pentakisphosphate + ADP + H(+)</text>
        <dbReference type="Rhea" id="RHEA:12717"/>
        <dbReference type="ChEBI" id="CHEBI:15378"/>
        <dbReference type="ChEBI" id="CHEBI:30616"/>
        <dbReference type="ChEBI" id="CHEBI:57660"/>
        <dbReference type="ChEBI" id="CHEBI:57733"/>
        <dbReference type="ChEBI" id="CHEBI:456216"/>
        <dbReference type="EC" id="2.7.1.140"/>
    </reaction>
</comment>
<evidence type="ECO:0000256" key="3">
    <source>
        <dbReference type="ARBA" id="ARBA00022741"/>
    </source>
</evidence>
<evidence type="ECO:0000256" key="7">
    <source>
        <dbReference type="ARBA" id="ARBA00036525"/>
    </source>
</evidence>
<evidence type="ECO:0000256" key="9">
    <source>
        <dbReference type="SAM" id="MobiDB-lite"/>
    </source>
</evidence>
<keyword evidence="10" id="KW-1185">Reference proteome</keyword>
<feature type="compositionally biased region" description="Polar residues" evidence="9">
    <location>
        <begin position="327"/>
        <end position="343"/>
    </location>
</feature>
<comment type="catalytic activity">
    <reaction evidence="6">
        <text>1D-myo-inositol 1,4,5-trisphosphate + 2 ATP = 1D-myo-inositol 1,3,4,5,6-pentakisphosphate + 2 ADP + 2 H(+)</text>
        <dbReference type="Rhea" id="RHEA:32359"/>
        <dbReference type="ChEBI" id="CHEBI:15378"/>
        <dbReference type="ChEBI" id="CHEBI:30616"/>
        <dbReference type="ChEBI" id="CHEBI:57733"/>
        <dbReference type="ChEBI" id="CHEBI:203600"/>
        <dbReference type="ChEBI" id="CHEBI:456216"/>
        <dbReference type="EC" id="2.7.1.151"/>
    </reaction>
</comment>
<evidence type="ECO:0000313" key="10">
    <source>
        <dbReference type="Proteomes" id="UP000694924"/>
    </source>
</evidence>
<feature type="region of interest" description="Disordered" evidence="9">
    <location>
        <begin position="324"/>
        <end position="343"/>
    </location>
</feature>
<name>A0ABM1I5K1_POLDO</name>
<keyword evidence="4 8" id="KW-0418">Kinase</keyword>
<evidence type="ECO:0000256" key="5">
    <source>
        <dbReference type="ARBA" id="ARBA00022840"/>
    </source>
</evidence>
<dbReference type="GeneID" id="107065903"/>
<evidence type="ECO:0000256" key="2">
    <source>
        <dbReference type="ARBA" id="ARBA00022679"/>
    </source>
</evidence>